<dbReference type="EMBL" id="MU866086">
    <property type="protein sequence ID" value="KAK4181542.1"/>
    <property type="molecule type" value="Genomic_DNA"/>
</dbReference>
<comment type="subcellular location">
    <subcellularLocation>
        <location evidence="1">Lipid droplet</location>
    </subcellularLocation>
</comment>
<comment type="similarity">
    <text evidence="2">Belongs to the AB hydrolase superfamily. LDAH family.</text>
</comment>
<dbReference type="GO" id="GO:0016298">
    <property type="term" value="F:lipase activity"/>
    <property type="evidence" value="ECO:0007669"/>
    <property type="project" value="InterPro"/>
</dbReference>
<dbReference type="AlphaFoldDB" id="A0AAN6WJJ7"/>
<accession>A0AAN6WJJ7</accession>
<protein>
    <recommendedName>
        <fullName evidence="7">Lipid droplet-associated hydrolase</fullName>
    </recommendedName>
</protein>
<reference evidence="5" key="1">
    <citation type="journal article" date="2023" name="Mol. Phylogenet. Evol.">
        <title>Genome-scale phylogeny and comparative genomics of the fungal order Sordariales.</title>
        <authorList>
            <person name="Hensen N."/>
            <person name="Bonometti L."/>
            <person name="Westerberg I."/>
            <person name="Brannstrom I.O."/>
            <person name="Guillou S."/>
            <person name="Cros-Aarteil S."/>
            <person name="Calhoun S."/>
            <person name="Haridas S."/>
            <person name="Kuo A."/>
            <person name="Mondo S."/>
            <person name="Pangilinan J."/>
            <person name="Riley R."/>
            <person name="LaButti K."/>
            <person name="Andreopoulos B."/>
            <person name="Lipzen A."/>
            <person name="Chen C."/>
            <person name="Yan M."/>
            <person name="Daum C."/>
            <person name="Ng V."/>
            <person name="Clum A."/>
            <person name="Steindorff A."/>
            <person name="Ohm R.A."/>
            <person name="Martin F."/>
            <person name="Silar P."/>
            <person name="Natvig D.O."/>
            <person name="Lalanne C."/>
            <person name="Gautier V."/>
            <person name="Ament-Velasquez S.L."/>
            <person name="Kruys A."/>
            <person name="Hutchinson M.I."/>
            <person name="Powell A.J."/>
            <person name="Barry K."/>
            <person name="Miller A.N."/>
            <person name="Grigoriev I.V."/>
            <person name="Debuchy R."/>
            <person name="Gladieux P."/>
            <person name="Hiltunen Thoren M."/>
            <person name="Johannesson H."/>
        </authorList>
    </citation>
    <scope>NUCLEOTIDE SEQUENCE</scope>
    <source>
        <strain evidence="5">CBS 892.96</strain>
    </source>
</reference>
<evidence type="ECO:0000256" key="4">
    <source>
        <dbReference type="ARBA" id="ARBA00022801"/>
    </source>
</evidence>
<dbReference type="PANTHER" id="PTHR13390:SF0">
    <property type="entry name" value="LIPID DROPLET-ASSOCIATED HYDROLASE"/>
    <property type="match status" value="1"/>
</dbReference>
<gene>
    <name evidence="5" type="ORF">QBC36DRAFT_317810</name>
</gene>
<dbReference type="Pfam" id="PF10230">
    <property type="entry name" value="LIDHydrolase"/>
    <property type="match status" value="1"/>
</dbReference>
<dbReference type="Gene3D" id="3.40.50.1820">
    <property type="entry name" value="alpha/beta hydrolase"/>
    <property type="match status" value="1"/>
</dbReference>
<comment type="caution">
    <text evidence="5">The sequence shown here is derived from an EMBL/GenBank/DDBJ whole genome shotgun (WGS) entry which is preliminary data.</text>
</comment>
<keyword evidence="3" id="KW-0551">Lipid droplet</keyword>
<dbReference type="InterPro" id="IPR019363">
    <property type="entry name" value="LDAH"/>
</dbReference>
<reference evidence="5" key="2">
    <citation type="submission" date="2023-05" db="EMBL/GenBank/DDBJ databases">
        <authorList>
            <consortium name="Lawrence Berkeley National Laboratory"/>
            <person name="Steindorff A."/>
            <person name="Hensen N."/>
            <person name="Bonometti L."/>
            <person name="Westerberg I."/>
            <person name="Brannstrom I.O."/>
            <person name="Guillou S."/>
            <person name="Cros-Aarteil S."/>
            <person name="Calhoun S."/>
            <person name="Haridas S."/>
            <person name="Kuo A."/>
            <person name="Mondo S."/>
            <person name="Pangilinan J."/>
            <person name="Riley R."/>
            <person name="Labutti K."/>
            <person name="Andreopoulos B."/>
            <person name="Lipzen A."/>
            <person name="Chen C."/>
            <person name="Yanf M."/>
            <person name="Daum C."/>
            <person name="Ng V."/>
            <person name="Clum A."/>
            <person name="Ohm R."/>
            <person name="Martin F."/>
            <person name="Silar P."/>
            <person name="Natvig D."/>
            <person name="Lalanne C."/>
            <person name="Gautier V."/>
            <person name="Ament-Velasquez S.L."/>
            <person name="Kruys A."/>
            <person name="Hutchinson M.I."/>
            <person name="Powell A.J."/>
            <person name="Barry K."/>
            <person name="Miller A.N."/>
            <person name="Grigoriev I.V."/>
            <person name="Debuchy R."/>
            <person name="Gladieux P."/>
            <person name="Thoren M.H."/>
            <person name="Johannesson H."/>
        </authorList>
    </citation>
    <scope>NUCLEOTIDE SEQUENCE</scope>
    <source>
        <strain evidence="5">CBS 892.96</strain>
    </source>
</reference>
<dbReference type="Proteomes" id="UP001302321">
    <property type="component" value="Unassembled WGS sequence"/>
</dbReference>
<dbReference type="GO" id="GO:0005811">
    <property type="term" value="C:lipid droplet"/>
    <property type="evidence" value="ECO:0007669"/>
    <property type="project" value="UniProtKB-SubCell"/>
</dbReference>
<evidence type="ECO:0000256" key="3">
    <source>
        <dbReference type="ARBA" id="ARBA00022677"/>
    </source>
</evidence>
<keyword evidence="4" id="KW-0378">Hydrolase</keyword>
<proteinExistence type="inferred from homology"/>
<dbReference type="SUPFAM" id="SSF53474">
    <property type="entry name" value="alpha/beta-Hydrolases"/>
    <property type="match status" value="1"/>
</dbReference>
<dbReference type="InterPro" id="IPR029058">
    <property type="entry name" value="AB_hydrolase_fold"/>
</dbReference>
<evidence type="ECO:0008006" key="7">
    <source>
        <dbReference type="Google" id="ProtNLM"/>
    </source>
</evidence>
<dbReference type="GO" id="GO:0019915">
    <property type="term" value="P:lipid storage"/>
    <property type="evidence" value="ECO:0007669"/>
    <property type="project" value="InterPro"/>
</dbReference>
<sequence>MSPTTLVKQDAIPFLEFPSPNRNDKTCKQCLVFFITGNPGLAAYYTPFLTTLRHLLNERESAPSSSQAYHIYCRNLLGFSDLDHQPPFGTASSNFSQTTTLPFTLEDQIQSVASTLHTLHALNTSTPFHQIILIGHSVGAYIATEIFHRNHHLSPSSSLPLASGILLFPTLTHIALSPSGQKLNLIRNQPLLNTWTHVVAKSIINLLPTFLLSSILSKLMHFPRHAAAATLEFLQSRDGIWQAIHMGKDEMATITEEKWSLELWQLSHDTEAKGEKFYFYFAQKDHWVADEVRDAFIEKRQGDKNGRTRAVICEEGIPHAFCIHHSETVAEKVRVWIEEITG</sequence>
<evidence type="ECO:0000256" key="2">
    <source>
        <dbReference type="ARBA" id="ARBA00008300"/>
    </source>
</evidence>
<organism evidence="5 6">
    <name type="scientific">Triangularia setosa</name>
    <dbReference type="NCBI Taxonomy" id="2587417"/>
    <lineage>
        <taxon>Eukaryota</taxon>
        <taxon>Fungi</taxon>
        <taxon>Dikarya</taxon>
        <taxon>Ascomycota</taxon>
        <taxon>Pezizomycotina</taxon>
        <taxon>Sordariomycetes</taxon>
        <taxon>Sordariomycetidae</taxon>
        <taxon>Sordariales</taxon>
        <taxon>Podosporaceae</taxon>
        <taxon>Triangularia</taxon>
    </lineage>
</organism>
<evidence type="ECO:0000313" key="6">
    <source>
        <dbReference type="Proteomes" id="UP001302321"/>
    </source>
</evidence>
<evidence type="ECO:0000256" key="1">
    <source>
        <dbReference type="ARBA" id="ARBA00004502"/>
    </source>
</evidence>
<dbReference type="PANTHER" id="PTHR13390">
    <property type="entry name" value="LIPASE"/>
    <property type="match status" value="1"/>
</dbReference>
<keyword evidence="6" id="KW-1185">Reference proteome</keyword>
<name>A0AAN6WJJ7_9PEZI</name>
<evidence type="ECO:0000313" key="5">
    <source>
        <dbReference type="EMBL" id="KAK4181542.1"/>
    </source>
</evidence>